<feature type="compositionally biased region" description="Basic and acidic residues" evidence="1">
    <location>
        <begin position="160"/>
        <end position="171"/>
    </location>
</feature>
<feature type="region of interest" description="Disordered" evidence="1">
    <location>
        <begin position="129"/>
        <end position="223"/>
    </location>
</feature>
<proteinExistence type="predicted"/>
<feature type="compositionally biased region" description="Low complexity" evidence="1">
    <location>
        <begin position="175"/>
        <end position="184"/>
    </location>
</feature>
<reference evidence="2 3" key="1">
    <citation type="submission" date="2019-11" db="EMBL/GenBank/DDBJ databases">
        <title>Whole genome shotgun sequencing (WGS) data from Adlercreutzia equolifaciens ResAG-91, Eggerthella lenta MRI-F36, MRI-F37, MRI-F40, ResAG-49, ResAG-88, ResAG-121, ResAG-145, and Gordonibacter sp. ResAG-5, ResAG-26, ResAG-43, ResAG-50, ResAG-59.</title>
        <authorList>
            <person name="Stoll D.A."/>
            <person name="Danylec N."/>
            <person name="Franz C.M.A.P."/>
            <person name="Huch M."/>
        </authorList>
    </citation>
    <scope>NUCLEOTIDE SEQUENCE [LARGE SCALE GENOMIC DNA]</scope>
    <source>
        <strain evidence="2 3">ResAG-88</strain>
    </source>
</reference>
<feature type="compositionally biased region" description="Basic and acidic residues" evidence="1">
    <location>
        <begin position="186"/>
        <end position="205"/>
    </location>
</feature>
<accession>A0A844RK50</accession>
<protein>
    <submittedName>
        <fullName evidence="2">Uncharacterized protein</fullName>
    </submittedName>
</protein>
<evidence type="ECO:0000313" key="2">
    <source>
        <dbReference type="EMBL" id="MVN34417.1"/>
    </source>
</evidence>
<sequence length="405" mass="41941">MSGFDDEPLSLESLFAFVSGSSARADDAGGDVSEDAAEEGAAEQPSDAPQTEKGTGASVDEEGNLRILEMIVKAPTVFGLPAIQAATASESALLGALAKVQSDPGEVRAIIDERLEQLIQQRLDEVRSAVASAPGDGGAEGARATPPQLQVDARLASAGDSERTESAKAAEDAVPEPAKAAGAALRQEKVARPAGRSGEKSERKASSALFDEPPTSIKDGMREAEELHRRGFARKACLIVASGTLAAGLLAFAAFQLPRMSEGEGDAGEGSPAAEAVFEPSIQSDAEPGKQPKPAEGKDLSGSVTYRYVTTGADGDERPTTETVSFGGDGLCETSTLEVQLADDAAVEAFLQGLERDFGSSCKESEAQGANARAVIDVSANKLDREGYEDALRVSVEELTIVKKS</sequence>
<evidence type="ECO:0000313" key="3">
    <source>
        <dbReference type="Proteomes" id="UP000436429"/>
    </source>
</evidence>
<name>A0A844RK50_EGGLN</name>
<gene>
    <name evidence="2" type="ORF">GO726_14800</name>
</gene>
<dbReference type="RefSeq" id="WP_156997025.1">
    <property type="nucleotide sequence ID" value="NZ_CP089337.1"/>
</dbReference>
<comment type="caution">
    <text evidence="2">The sequence shown here is derived from an EMBL/GenBank/DDBJ whole genome shotgun (WGS) entry which is preliminary data.</text>
</comment>
<feature type="compositionally biased region" description="Acidic residues" evidence="1">
    <location>
        <begin position="28"/>
        <end position="41"/>
    </location>
</feature>
<feature type="compositionally biased region" description="Basic and acidic residues" evidence="1">
    <location>
        <begin position="287"/>
        <end position="299"/>
    </location>
</feature>
<feature type="region of interest" description="Disordered" evidence="1">
    <location>
        <begin position="261"/>
        <end position="304"/>
    </location>
</feature>
<organism evidence="2 3">
    <name type="scientific">Eggerthella lenta</name>
    <name type="common">Eubacterium lentum</name>
    <dbReference type="NCBI Taxonomy" id="84112"/>
    <lineage>
        <taxon>Bacteria</taxon>
        <taxon>Bacillati</taxon>
        <taxon>Actinomycetota</taxon>
        <taxon>Coriobacteriia</taxon>
        <taxon>Eggerthellales</taxon>
        <taxon>Eggerthellaceae</taxon>
        <taxon>Eggerthella</taxon>
    </lineage>
</organism>
<dbReference type="AlphaFoldDB" id="A0A844RK50"/>
<feature type="region of interest" description="Disordered" evidence="1">
    <location>
        <begin position="22"/>
        <end position="61"/>
    </location>
</feature>
<feature type="region of interest" description="Disordered" evidence="1">
    <location>
        <begin position="310"/>
        <end position="329"/>
    </location>
</feature>
<evidence type="ECO:0000256" key="1">
    <source>
        <dbReference type="SAM" id="MobiDB-lite"/>
    </source>
</evidence>
<dbReference type="EMBL" id="WPOM01000058">
    <property type="protein sequence ID" value="MVN34417.1"/>
    <property type="molecule type" value="Genomic_DNA"/>
</dbReference>
<dbReference type="Proteomes" id="UP000436429">
    <property type="component" value="Unassembled WGS sequence"/>
</dbReference>